<reference evidence="6 7" key="1">
    <citation type="journal article" date="2018" name="Evol. Lett.">
        <title>Horizontal gene cluster transfer increased hallucinogenic mushroom diversity.</title>
        <authorList>
            <person name="Reynolds H.T."/>
            <person name="Vijayakumar V."/>
            <person name="Gluck-Thaler E."/>
            <person name="Korotkin H.B."/>
            <person name="Matheny P.B."/>
            <person name="Slot J.C."/>
        </authorList>
    </citation>
    <scope>NUCLEOTIDE SEQUENCE [LARGE SCALE GENOMIC DNA]</scope>
    <source>
        <strain evidence="6 7">2631</strain>
    </source>
</reference>
<dbReference type="PROSITE" id="PS51767">
    <property type="entry name" value="PEPTIDASE_A1"/>
    <property type="match status" value="1"/>
</dbReference>
<evidence type="ECO:0000259" key="5">
    <source>
        <dbReference type="PROSITE" id="PS51767"/>
    </source>
</evidence>
<dbReference type="PANTHER" id="PTHR47966">
    <property type="entry name" value="BETA-SITE APP-CLEAVING ENZYME, ISOFORM A-RELATED"/>
    <property type="match status" value="1"/>
</dbReference>
<keyword evidence="4" id="KW-0732">Signal</keyword>
<name>A0A409XVP6_PSICY</name>
<protein>
    <recommendedName>
        <fullName evidence="5">Peptidase A1 domain-containing protein</fullName>
    </recommendedName>
</protein>
<evidence type="ECO:0000256" key="2">
    <source>
        <dbReference type="ARBA" id="ARBA00022750"/>
    </source>
</evidence>
<dbReference type="PROSITE" id="PS00141">
    <property type="entry name" value="ASP_PROTEASE"/>
    <property type="match status" value="1"/>
</dbReference>
<sequence>MLFKDLSATLIFVVAVIASPTVISRSPVTLALSRRVNTSSIHNLVRHDQSRAKELKISRAASSSDANSFALRKDAAANVQADNQAVIYVASINIGTPPTTCEFILLNEVQYGSGQFFGNEVFDAVTLTPDLIIPNQSMGSALLSQGFSGFDGILGSVGPTELTKGTLIPSTDAVIPTVVDNLYNQGLIPAYQLGIYFEATDSDQGVSNGELTFGGTDNSKYDSITYTPVTSVSPASRYWGIDQSLSYGNITLLAPGTSGIIDTGTTLILIATDAYHAYISATGAIFDNATNLLTITIAQYNNLQDMIFHIGGTDFRLIPDAQIWPRALNADIGGTADAIYMIVGDLGAFSGSGLDFINGFAFLERFYSVFDSGNKRVGIATTAVTTRIVNF</sequence>
<keyword evidence="2 3" id="KW-0064">Aspartyl protease</keyword>
<dbReference type="Proteomes" id="UP000283269">
    <property type="component" value="Unassembled WGS sequence"/>
</dbReference>
<dbReference type="PRINTS" id="PR00792">
    <property type="entry name" value="PEPSIN"/>
</dbReference>
<dbReference type="InterPro" id="IPR001461">
    <property type="entry name" value="Aspartic_peptidase_A1"/>
</dbReference>
<comment type="caution">
    <text evidence="6">The sequence shown here is derived from an EMBL/GenBank/DDBJ whole genome shotgun (WGS) entry which is preliminary data.</text>
</comment>
<evidence type="ECO:0000256" key="4">
    <source>
        <dbReference type="SAM" id="SignalP"/>
    </source>
</evidence>
<evidence type="ECO:0000313" key="6">
    <source>
        <dbReference type="EMBL" id="PPQ94827.1"/>
    </source>
</evidence>
<dbReference type="InterPro" id="IPR001969">
    <property type="entry name" value="Aspartic_peptidase_AS"/>
</dbReference>
<dbReference type="OrthoDB" id="660550at2759"/>
<feature type="signal peptide" evidence="4">
    <location>
        <begin position="1"/>
        <end position="18"/>
    </location>
</feature>
<feature type="chain" id="PRO_5019403257" description="Peptidase A1 domain-containing protein" evidence="4">
    <location>
        <begin position="19"/>
        <end position="391"/>
    </location>
</feature>
<gene>
    <name evidence="6" type="ORF">CVT25_007464</name>
</gene>
<keyword evidence="3" id="KW-0645">Protease</keyword>
<comment type="similarity">
    <text evidence="1 3">Belongs to the peptidase A1 family.</text>
</comment>
<dbReference type="InterPro" id="IPR033121">
    <property type="entry name" value="PEPTIDASE_A1"/>
</dbReference>
<dbReference type="STRING" id="93625.A0A409XVP6"/>
<feature type="domain" description="Peptidase A1" evidence="5">
    <location>
        <begin position="1"/>
        <end position="380"/>
    </location>
</feature>
<dbReference type="Gene3D" id="2.40.70.10">
    <property type="entry name" value="Acid Proteases"/>
    <property type="match status" value="2"/>
</dbReference>
<keyword evidence="3" id="KW-0378">Hydrolase</keyword>
<organism evidence="6 7">
    <name type="scientific">Psilocybe cyanescens</name>
    <dbReference type="NCBI Taxonomy" id="93625"/>
    <lineage>
        <taxon>Eukaryota</taxon>
        <taxon>Fungi</taxon>
        <taxon>Dikarya</taxon>
        <taxon>Basidiomycota</taxon>
        <taxon>Agaricomycotina</taxon>
        <taxon>Agaricomycetes</taxon>
        <taxon>Agaricomycetidae</taxon>
        <taxon>Agaricales</taxon>
        <taxon>Agaricineae</taxon>
        <taxon>Strophariaceae</taxon>
        <taxon>Psilocybe</taxon>
    </lineage>
</organism>
<dbReference type="InterPro" id="IPR034164">
    <property type="entry name" value="Pepsin-like_dom"/>
</dbReference>
<dbReference type="CDD" id="cd05471">
    <property type="entry name" value="pepsin_like"/>
    <property type="match status" value="1"/>
</dbReference>
<accession>A0A409XVP6</accession>
<evidence type="ECO:0000256" key="3">
    <source>
        <dbReference type="RuleBase" id="RU000454"/>
    </source>
</evidence>
<proteinExistence type="inferred from homology"/>
<dbReference type="GO" id="GO:0006508">
    <property type="term" value="P:proteolysis"/>
    <property type="evidence" value="ECO:0007669"/>
    <property type="project" value="UniProtKB-KW"/>
</dbReference>
<dbReference type="InParanoid" id="A0A409XVP6"/>
<evidence type="ECO:0000256" key="1">
    <source>
        <dbReference type="ARBA" id="ARBA00007447"/>
    </source>
</evidence>
<evidence type="ECO:0000313" key="7">
    <source>
        <dbReference type="Proteomes" id="UP000283269"/>
    </source>
</evidence>
<dbReference type="PANTHER" id="PTHR47966:SF51">
    <property type="entry name" value="BETA-SITE APP-CLEAVING ENZYME, ISOFORM A-RELATED"/>
    <property type="match status" value="1"/>
</dbReference>
<dbReference type="EMBL" id="NHYD01000229">
    <property type="protein sequence ID" value="PPQ94827.1"/>
    <property type="molecule type" value="Genomic_DNA"/>
</dbReference>
<dbReference type="SUPFAM" id="SSF50630">
    <property type="entry name" value="Acid proteases"/>
    <property type="match status" value="1"/>
</dbReference>
<dbReference type="GO" id="GO:0004190">
    <property type="term" value="F:aspartic-type endopeptidase activity"/>
    <property type="evidence" value="ECO:0007669"/>
    <property type="project" value="UniProtKB-KW"/>
</dbReference>
<dbReference type="InterPro" id="IPR021109">
    <property type="entry name" value="Peptidase_aspartic_dom_sf"/>
</dbReference>
<dbReference type="Pfam" id="PF00026">
    <property type="entry name" value="Asp"/>
    <property type="match status" value="1"/>
</dbReference>
<keyword evidence="7" id="KW-1185">Reference proteome</keyword>
<dbReference type="AlphaFoldDB" id="A0A409XVP6"/>